<dbReference type="Proteomes" id="UP000334019">
    <property type="component" value="Chromosome"/>
</dbReference>
<accession>A0A5Q2RHZ4</accession>
<protein>
    <submittedName>
        <fullName evidence="2">Uncharacterized protein</fullName>
    </submittedName>
</protein>
<evidence type="ECO:0000256" key="1">
    <source>
        <dbReference type="SAM" id="Phobius"/>
    </source>
</evidence>
<gene>
    <name evidence="2" type="ORF">GH723_03225</name>
</gene>
<keyword evidence="1" id="KW-1133">Transmembrane helix</keyword>
<sequence length="71" mass="7106">MTGHGPTHADTDDRKLLTALAACCVGPMLLIIVLTAVLGLALGPAAAITLGAVAAGVCVAVMVQHHRRHGS</sequence>
<name>A0A5Q2RHZ4_9ACTN</name>
<dbReference type="EMBL" id="CP045851">
    <property type="protein sequence ID" value="QGG94191.1"/>
    <property type="molecule type" value="Genomic_DNA"/>
</dbReference>
<feature type="transmembrane region" description="Helical" evidence="1">
    <location>
        <begin position="16"/>
        <end position="39"/>
    </location>
</feature>
<dbReference type="AlphaFoldDB" id="A0A5Q2RHZ4"/>
<keyword evidence="1" id="KW-0812">Transmembrane</keyword>
<evidence type="ECO:0000313" key="3">
    <source>
        <dbReference type="Proteomes" id="UP000334019"/>
    </source>
</evidence>
<reference evidence="2 3" key="1">
    <citation type="submission" date="2019-11" db="EMBL/GenBank/DDBJ databases">
        <authorList>
            <person name="He Y."/>
        </authorList>
    </citation>
    <scope>NUCLEOTIDE SEQUENCE [LARGE SCALE GENOMIC DNA]</scope>
    <source>
        <strain evidence="2 3">SCSIO 58843</strain>
    </source>
</reference>
<dbReference type="KEGG" id="atq:GH723_03225"/>
<evidence type="ECO:0000313" key="2">
    <source>
        <dbReference type="EMBL" id="QGG94191.1"/>
    </source>
</evidence>
<keyword evidence="1" id="KW-0472">Membrane</keyword>
<dbReference type="RefSeq" id="WP_153758297.1">
    <property type="nucleotide sequence ID" value="NZ_CP045851.1"/>
</dbReference>
<keyword evidence="3" id="KW-1185">Reference proteome</keyword>
<organism evidence="2 3">
    <name type="scientific">Actinomarinicola tropica</name>
    <dbReference type="NCBI Taxonomy" id="2789776"/>
    <lineage>
        <taxon>Bacteria</taxon>
        <taxon>Bacillati</taxon>
        <taxon>Actinomycetota</taxon>
        <taxon>Acidimicrobiia</taxon>
        <taxon>Acidimicrobiales</taxon>
        <taxon>Iamiaceae</taxon>
        <taxon>Actinomarinicola</taxon>
    </lineage>
</organism>
<feature type="transmembrane region" description="Helical" evidence="1">
    <location>
        <begin position="45"/>
        <end position="63"/>
    </location>
</feature>
<proteinExistence type="predicted"/>